<dbReference type="AlphaFoldDB" id="A0A9X0A5G2"/>
<dbReference type="PANTHER" id="PTHR20932">
    <property type="entry name" value="LYSM AND PUTATIVE PEPTIDOGLYCAN-BINDING DOMAIN-CONTAINING PROTEIN"/>
    <property type="match status" value="1"/>
</dbReference>
<dbReference type="InterPro" id="IPR018392">
    <property type="entry name" value="LysM"/>
</dbReference>
<dbReference type="InterPro" id="IPR036779">
    <property type="entry name" value="LysM_dom_sf"/>
</dbReference>
<dbReference type="PROSITE" id="PS51782">
    <property type="entry name" value="LYSM"/>
    <property type="match status" value="1"/>
</dbReference>
<feature type="region of interest" description="Disordered" evidence="1">
    <location>
        <begin position="123"/>
        <end position="177"/>
    </location>
</feature>
<dbReference type="SUPFAM" id="SSF54106">
    <property type="entry name" value="LysM domain"/>
    <property type="match status" value="1"/>
</dbReference>
<evidence type="ECO:0000256" key="1">
    <source>
        <dbReference type="SAM" id="MobiDB-lite"/>
    </source>
</evidence>
<accession>A0A9X0A5G2</accession>
<dbReference type="PANTHER" id="PTHR20932:SF8">
    <property type="entry name" value="LD22649P"/>
    <property type="match status" value="1"/>
</dbReference>
<name>A0A9X0A5G2_9CNID</name>
<organism evidence="3 4">
    <name type="scientific">Desmophyllum pertusum</name>
    <dbReference type="NCBI Taxonomy" id="174260"/>
    <lineage>
        <taxon>Eukaryota</taxon>
        <taxon>Metazoa</taxon>
        <taxon>Cnidaria</taxon>
        <taxon>Anthozoa</taxon>
        <taxon>Hexacorallia</taxon>
        <taxon>Scleractinia</taxon>
        <taxon>Caryophylliina</taxon>
        <taxon>Caryophylliidae</taxon>
        <taxon>Desmophyllum</taxon>
    </lineage>
</organism>
<feature type="region of interest" description="Disordered" evidence="1">
    <location>
        <begin position="1"/>
        <end position="56"/>
    </location>
</feature>
<reference evidence="3" key="1">
    <citation type="submission" date="2023-01" db="EMBL/GenBank/DDBJ databases">
        <title>Genome assembly of the deep-sea coral Lophelia pertusa.</title>
        <authorList>
            <person name="Herrera S."/>
            <person name="Cordes E."/>
        </authorList>
    </citation>
    <scope>NUCLEOTIDE SEQUENCE</scope>
    <source>
        <strain evidence="3">USNM1676648</strain>
        <tissue evidence="3">Polyp</tissue>
    </source>
</reference>
<dbReference type="OrthoDB" id="2107166at2759"/>
<feature type="compositionally biased region" description="Polar residues" evidence="1">
    <location>
        <begin position="20"/>
        <end position="41"/>
    </location>
</feature>
<sequence length="266" mass="29793">MAEGERQSFFSADRGHRNYKSSPLLNSVRKNQASERSSLSDSFEAPKSYGTTRNPLQPQCDVKFIGHVLEITDTLQGLAIKYGATVEQLRRANKIWANDNIHLFKILKIPVKKDSRHYLEELEVSEDESGTDDSGINEDRITNNTEVKSGKGEQYGAACDDSQGDSKEGSSDEGQHKQTALSFLEQLDARIKTSKKESEKLRTVSGPKVIADVEKSSGSYIAEDDLFRPLETGSSRKQRGQILASKRRVKWDKTAIQDADDQFFEL</sequence>
<dbReference type="Gene3D" id="3.10.350.10">
    <property type="entry name" value="LysM domain"/>
    <property type="match status" value="1"/>
</dbReference>
<dbReference type="CDD" id="cd00118">
    <property type="entry name" value="LysM"/>
    <property type="match status" value="1"/>
</dbReference>
<feature type="domain" description="LysM" evidence="2">
    <location>
        <begin position="65"/>
        <end position="109"/>
    </location>
</feature>
<dbReference type="Pfam" id="PF01476">
    <property type="entry name" value="LysM"/>
    <property type="match status" value="1"/>
</dbReference>
<dbReference type="Proteomes" id="UP001163046">
    <property type="component" value="Unassembled WGS sequence"/>
</dbReference>
<feature type="compositionally biased region" description="Basic and acidic residues" evidence="1">
    <location>
        <begin position="164"/>
        <end position="176"/>
    </location>
</feature>
<evidence type="ECO:0000313" key="4">
    <source>
        <dbReference type="Proteomes" id="UP001163046"/>
    </source>
</evidence>
<keyword evidence="4" id="KW-1185">Reference proteome</keyword>
<evidence type="ECO:0000313" key="3">
    <source>
        <dbReference type="EMBL" id="KAJ7393722.1"/>
    </source>
</evidence>
<dbReference type="EMBL" id="MU825397">
    <property type="protein sequence ID" value="KAJ7393722.1"/>
    <property type="molecule type" value="Genomic_DNA"/>
</dbReference>
<evidence type="ECO:0000259" key="2">
    <source>
        <dbReference type="PROSITE" id="PS51782"/>
    </source>
</evidence>
<dbReference type="SMART" id="SM00257">
    <property type="entry name" value="LysM"/>
    <property type="match status" value="1"/>
</dbReference>
<dbReference type="InterPro" id="IPR045030">
    <property type="entry name" value="LYSM1-4"/>
</dbReference>
<comment type="caution">
    <text evidence="3">The sequence shown here is derived from an EMBL/GenBank/DDBJ whole genome shotgun (WGS) entry which is preliminary data.</text>
</comment>
<proteinExistence type="predicted"/>
<protein>
    <recommendedName>
        <fullName evidence="2">LysM domain-containing protein</fullName>
    </recommendedName>
</protein>
<gene>
    <name evidence="3" type="ORF">OS493_003381</name>
</gene>